<reference evidence="6 7" key="1">
    <citation type="journal article" date="2020" name="ISME J.">
        <title>Comparative genomics reveals insights into cyanobacterial evolution and habitat adaptation.</title>
        <authorList>
            <person name="Chen M.Y."/>
            <person name="Teng W.K."/>
            <person name="Zhao L."/>
            <person name="Hu C.X."/>
            <person name="Zhou Y.K."/>
            <person name="Han B.P."/>
            <person name="Song L.R."/>
            <person name="Shu W.S."/>
        </authorList>
    </citation>
    <scope>NUCLEOTIDE SEQUENCE [LARGE SCALE GENOMIC DNA]</scope>
    <source>
        <strain evidence="6 7">FACHB-723</strain>
    </source>
</reference>
<dbReference type="EMBL" id="JACJQB010000086">
    <property type="protein sequence ID" value="MBD2190141.1"/>
    <property type="molecule type" value="Genomic_DNA"/>
</dbReference>
<feature type="transmembrane region" description="Helical" evidence="5">
    <location>
        <begin position="28"/>
        <end position="50"/>
    </location>
</feature>
<dbReference type="Pfam" id="PF01027">
    <property type="entry name" value="Bax1-I"/>
    <property type="match status" value="1"/>
</dbReference>
<sequence length="135" mass="14577">MSNTNNFRKAIQDAKSQSLIGPNVIANALPWLGGGLVLTAVGTFGGLQILQNNPQVFMPTFICAIVLELILFFVASNVAEKGNNVLALPLLATYSLLSGYTLSSHAELFTHIRTNGKILRITISELITVRLIEPL</sequence>
<comment type="caution">
    <text evidence="6">The sequence shown here is derived from an EMBL/GenBank/DDBJ whole genome shotgun (WGS) entry which is preliminary data.</text>
</comment>
<feature type="transmembrane region" description="Helical" evidence="5">
    <location>
        <begin position="85"/>
        <end position="103"/>
    </location>
</feature>
<evidence type="ECO:0000313" key="7">
    <source>
        <dbReference type="Proteomes" id="UP000642094"/>
    </source>
</evidence>
<accession>A0ABR8A4A5</accession>
<protein>
    <submittedName>
        <fullName evidence="6">US12 family protein</fullName>
    </submittedName>
</protein>
<feature type="non-terminal residue" evidence="6">
    <location>
        <position position="135"/>
    </location>
</feature>
<name>A0ABR8A4A5_9CYAN</name>
<comment type="subcellular location">
    <subcellularLocation>
        <location evidence="1">Membrane</location>
        <topology evidence="1">Multi-pass membrane protein</topology>
    </subcellularLocation>
</comment>
<evidence type="ECO:0000256" key="4">
    <source>
        <dbReference type="ARBA" id="ARBA00023136"/>
    </source>
</evidence>
<evidence type="ECO:0000256" key="5">
    <source>
        <dbReference type="SAM" id="Phobius"/>
    </source>
</evidence>
<proteinExistence type="predicted"/>
<dbReference type="Proteomes" id="UP000642094">
    <property type="component" value="Unassembled WGS sequence"/>
</dbReference>
<keyword evidence="2 5" id="KW-0812">Transmembrane</keyword>
<keyword evidence="3 5" id="KW-1133">Transmembrane helix</keyword>
<feature type="transmembrane region" description="Helical" evidence="5">
    <location>
        <begin position="57"/>
        <end position="79"/>
    </location>
</feature>
<evidence type="ECO:0000256" key="2">
    <source>
        <dbReference type="ARBA" id="ARBA00022692"/>
    </source>
</evidence>
<evidence type="ECO:0000313" key="6">
    <source>
        <dbReference type="EMBL" id="MBD2190141.1"/>
    </source>
</evidence>
<dbReference type="InterPro" id="IPR006214">
    <property type="entry name" value="Bax_inhibitor_1-related"/>
</dbReference>
<evidence type="ECO:0000256" key="3">
    <source>
        <dbReference type="ARBA" id="ARBA00022989"/>
    </source>
</evidence>
<keyword evidence="7" id="KW-1185">Reference proteome</keyword>
<keyword evidence="4 5" id="KW-0472">Membrane</keyword>
<organism evidence="6 7">
    <name type="scientific">Pseudanabaena mucicola FACHB-723</name>
    <dbReference type="NCBI Taxonomy" id="2692860"/>
    <lineage>
        <taxon>Bacteria</taxon>
        <taxon>Bacillati</taxon>
        <taxon>Cyanobacteriota</taxon>
        <taxon>Cyanophyceae</taxon>
        <taxon>Pseudanabaenales</taxon>
        <taxon>Pseudanabaenaceae</taxon>
        <taxon>Pseudanabaena</taxon>
    </lineage>
</organism>
<evidence type="ECO:0000256" key="1">
    <source>
        <dbReference type="ARBA" id="ARBA00004141"/>
    </source>
</evidence>
<gene>
    <name evidence="6" type="ORF">H6F41_18620</name>
</gene>
<dbReference type="RefSeq" id="WP_190404944.1">
    <property type="nucleotide sequence ID" value="NZ_JACJQB010000086.1"/>
</dbReference>